<organism evidence="1 2">
    <name type="scientific">Eimeria tenella</name>
    <name type="common">Coccidian parasite</name>
    <dbReference type="NCBI Taxonomy" id="5802"/>
    <lineage>
        <taxon>Eukaryota</taxon>
        <taxon>Sar</taxon>
        <taxon>Alveolata</taxon>
        <taxon>Apicomplexa</taxon>
        <taxon>Conoidasida</taxon>
        <taxon>Coccidia</taxon>
        <taxon>Eucoccidiorida</taxon>
        <taxon>Eimeriorina</taxon>
        <taxon>Eimeriidae</taxon>
        <taxon>Eimeria</taxon>
    </lineage>
</organism>
<reference evidence="1" key="1">
    <citation type="submission" date="2013-10" db="EMBL/GenBank/DDBJ databases">
        <title>Genomic analysis of the causative agents of coccidiosis in chickens.</title>
        <authorList>
            <person name="Reid A.J."/>
            <person name="Blake D."/>
            <person name="Billington K."/>
            <person name="Browne H."/>
            <person name="Dunn M."/>
            <person name="Hung S."/>
            <person name="Kawahara F."/>
            <person name="Miranda-Saavedra D."/>
            <person name="Mourier T."/>
            <person name="Nagra H."/>
            <person name="Otto T.D."/>
            <person name="Rawlings N."/>
            <person name="Sanchez A."/>
            <person name="Sanders M."/>
            <person name="Subramaniam C."/>
            <person name="Tay Y."/>
            <person name="Dear P."/>
            <person name="Doerig C."/>
            <person name="Gruber A."/>
            <person name="Parkinson J."/>
            <person name="Shirley M."/>
            <person name="Wan K.L."/>
            <person name="Berriman M."/>
            <person name="Tomley F."/>
            <person name="Pain A."/>
        </authorList>
    </citation>
    <scope>NUCLEOTIDE SEQUENCE [LARGE SCALE GENOMIC DNA]</scope>
    <source>
        <strain evidence="1">Houghton</strain>
    </source>
</reference>
<evidence type="ECO:0000313" key="2">
    <source>
        <dbReference type="Proteomes" id="UP000030747"/>
    </source>
</evidence>
<dbReference type="EMBL" id="HG675716">
    <property type="protein sequence ID" value="CDJ42400.1"/>
    <property type="molecule type" value="Genomic_DNA"/>
</dbReference>
<dbReference type="GeneID" id="25253266"/>
<protein>
    <submittedName>
        <fullName evidence="1">Uncharacterized protein</fullName>
    </submittedName>
</protein>
<accession>U6L3Q9</accession>
<dbReference type="AlphaFoldDB" id="U6L3Q9"/>
<dbReference type="Proteomes" id="UP000030747">
    <property type="component" value="Unassembled WGS sequence"/>
</dbReference>
<keyword evidence="2" id="KW-1185">Reference proteome</keyword>
<dbReference type="OrthoDB" id="10275575at2759"/>
<gene>
    <name evidence="1" type="ORF">ETH_00020740</name>
</gene>
<evidence type="ECO:0000313" key="1">
    <source>
        <dbReference type="EMBL" id="CDJ42400.1"/>
    </source>
</evidence>
<name>U6L3Q9_EIMTE</name>
<dbReference type="VEuPathDB" id="ToxoDB:ETH_00020740"/>
<dbReference type="VEuPathDB" id="ToxoDB:ETH2_1127300"/>
<sequence length="81" mass="8913">MELVARELLYAFPELQSCANPGGNKLGILCNAGLISHLKEAWKGKILHLEDMQNQIAASLFSNPYATSKTLKDALKSERIV</sequence>
<proteinExistence type="predicted"/>
<reference evidence="1" key="2">
    <citation type="submission" date="2013-10" db="EMBL/GenBank/DDBJ databases">
        <authorList>
            <person name="Aslett M."/>
        </authorList>
    </citation>
    <scope>NUCLEOTIDE SEQUENCE [LARGE SCALE GENOMIC DNA]</scope>
    <source>
        <strain evidence="1">Houghton</strain>
    </source>
</reference>
<dbReference type="RefSeq" id="XP_013233150.1">
    <property type="nucleotide sequence ID" value="XM_013377696.1"/>
</dbReference>